<protein>
    <recommendedName>
        <fullName evidence="2">non-specific protein-tyrosine kinase</fullName>
        <ecNumber evidence="2">2.7.10.2</ecNumber>
    </recommendedName>
</protein>
<dbReference type="CDD" id="cd05387">
    <property type="entry name" value="BY-kinase"/>
    <property type="match status" value="1"/>
</dbReference>
<comment type="similarity">
    <text evidence="1">Belongs to the CpsD/CapB family.</text>
</comment>
<keyword evidence="6" id="KW-0067">ATP-binding</keyword>
<evidence type="ECO:0000256" key="7">
    <source>
        <dbReference type="ARBA" id="ARBA00023137"/>
    </source>
</evidence>
<evidence type="ECO:0000256" key="1">
    <source>
        <dbReference type="ARBA" id="ARBA00007316"/>
    </source>
</evidence>
<dbReference type="InterPro" id="IPR050445">
    <property type="entry name" value="Bact_polysacc_biosynth/exp"/>
</dbReference>
<evidence type="ECO:0000256" key="4">
    <source>
        <dbReference type="ARBA" id="ARBA00022741"/>
    </source>
</evidence>
<evidence type="ECO:0000313" key="10">
    <source>
        <dbReference type="EMBL" id="VAX30053.1"/>
    </source>
</evidence>
<dbReference type="NCBIfam" id="TIGR01007">
    <property type="entry name" value="eps_fam"/>
    <property type="match status" value="1"/>
</dbReference>
<dbReference type="InterPro" id="IPR025669">
    <property type="entry name" value="AAA_dom"/>
</dbReference>
<gene>
    <name evidence="10" type="ORF">MNBD_NITROSPIRAE01-2127</name>
</gene>
<keyword evidence="7" id="KW-0829">Tyrosine-protein kinase</keyword>
<comment type="catalytic activity">
    <reaction evidence="8">
        <text>L-tyrosyl-[protein] + ATP = O-phospho-L-tyrosyl-[protein] + ADP + H(+)</text>
        <dbReference type="Rhea" id="RHEA:10596"/>
        <dbReference type="Rhea" id="RHEA-COMP:10136"/>
        <dbReference type="Rhea" id="RHEA-COMP:20101"/>
        <dbReference type="ChEBI" id="CHEBI:15378"/>
        <dbReference type="ChEBI" id="CHEBI:30616"/>
        <dbReference type="ChEBI" id="CHEBI:46858"/>
        <dbReference type="ChEBI" id="CHEBI:61978"/>
        <dbReference type="ChEBI" id="CHEBI:456216"/>
        <dbReference type="EC" id="2.7.10.2"/>
    </reaction>
</comment>
<dbReference type="AlphaFoldDB" id="A0A3B1CZY2"/>
<dbReference type="InterPro" id="IPR027417">
    <property type="entry name" value="P-loop_NTPase"/>
</dbReference>
<keyword evidence="4" id="KW-0547">Nucleotide-binding</keyword>
<dbReference type="Pfam" id="PF13614">
    <property type="entry name" value="AAA_31"/>
    <property type="match status" value="1"/>
</dbReference>
<accession>A0A3B1CZY2</accession>
<evidence type="ECO:0000256" key="8">
    <source>
        <dbReference type="ARBA" id="ARBA00051245"/>
    </source>
</evidence>
<organism evidence="10">
    <name type="scientific">hydrothermal vent metagenome</name>
    <dbReference type="NCBI Taxonomy" id="652676"/>
    <lineage>
        <taxon>unclassified sequences</taxon>
        <taxon>metagenomes</taxon>
        <taxon>ecological metagenomes</taxon>
    </lineage>
</organism>
<evidence type="ECO:0000256" key="2">
    <source>
        <dbReference type="ARBA" id="ARBA00011903"/>
    </source>
</evidence>
<sequence length="245" mass="27449">MKSRASKDNAARQGIIVLNEATPFITDRYRLLFAKIDLISRKQGKKVIAITSSIKGEGKTTTTSNLAVVSARDFGKRVLIIDGDYKNPSLARRFEVNDDVGLVNVIAEECTFSSAVQHGPVKNLSLLTMGRESNSRRVQMRHNENAHIWAENGILSILQEVRDWFDYIWVDAPPILPLFDMSVISEAVDGVVLVVKTGVTPEAVLTQAVKSLGSDKVIGSVLNYAKTSWKYGYDRYHYEYDHYDH</sequence>
<evidence type="ECO:0000259" key="9">
    <source>
        <dbReference type="Pfam" id="PF13614"/>
    </source>
</evidence>
<dbReference type="GO" id="GO:0005886">
    <property type="term" value="C:plasma membrane"/>
    <property type="evidence" value="ECO:0007669"/>
    <property type="project" value="TreeGrafter"/>
</dbReference>
<dbReference type="EC" id="2.7.10.2" evidence="2"/>
<dbReference type="EMBL" id="UOGF01000058">
    <property type="protein sequence ID" value="VAX30053.1"/>
    <property type="molecule type" value="Genomic_DNA"/>
</dbReference>
<keyword evidence="5" id="KW-0418">Kinase</keyword>
<dbReference type="InterPro" id="IPR005702">
    <property type="entry name" value="Wzc-like_C"/>
</dbReference>
<evidence type="ECO:0000256" key="5">
    <source>
        <dbReference type="ARBA" id="ARBA00022777"/>
    </source>
</evidence>
<proteinExistence type="inferred from homology"/>
<keyword evidence="3" id="KW-0808">Transferase</keyword>
<evidence type="ECO:0000256" key="6">
    <source>
        <dbReference type="ARBA" id="ARBA00022840"/>
    </source>
</evidence>
<dbReference type="PANTHER" id="PTHR32309:SF13">
    <property type="entry name" value="FERRIC ENTEROBACTIN TRANSPORT PROTEIN FEPE"/>
    <property type="match status" value="1"/>
</dbReference>
<dbReference type="PANTHER" id="PTHR32309">
    <property type="entry name" value="TYROSINE-PROTEIN KINASE"/>
    <property type="match status" value="1"/>
</dbReference>
<dbReference type="SUPFAM" id="SSF52540">
    <property type="entry name" value="P-loop containing nucleoside triphosphate hydrolases"/>
    <property type="match status" value="1"/>
</dbReference>
<feature type="domain" description="AAA" evidence="9">
    <location>
        <begin position="46"/>
        <end position="197"/>
    </location>
</feature>
<reference evidence="10" key="1">
    <citation type="submission" date="2018-06" db="EMBL/GenBank/DDBJ databases">
        <authorList>
            <person name="Zhirakovskaya E."/>
        </authorList>
    </citation>
    <scope>NUCLEOTIDE SEQUENCE</scope>
</reference>
<dbReference type="Gene3D" id="3.40.50.300">
    <property type="entry name" value="P-loop containing nucleotide triphosphate hydrolases"/>
    <property type="match status" value="1"/>
</dbReference>
<dbReference type="GO" id="GO:0004715">
    <property type="term" value="F:non-membrane spanning protein tyrosine kinase activity"/>
    <property type="evidence" value="ECO:0007669"/>
    <property type="project" value="UniProtKB-EC"/>
</dbReference>
<evidence type="ECO:0000256" key="3">
    <source>
        <dbReference type="ARBA" id="ARBA00022679"/>
    </source>
</evidence>
<name>A0A3B1CZY2_9ZZZZ</name>
<dbReference type="GO" id="GO:0005524">
    <property type="term" value="F:ATP binding"/>
    <property type="evidence" value="ECO:0007669"/>
    <property type="project" value="UniProtKB-KW"/>
</dbReference>